<dbReference type="EMBL" id="JOJP01000001">
    <property type="protein sequence ID" value="KEI70455.1"/>
    <property type="molecule type" value="Genomic_DNA"/>
</dbReference>
<evidence type="ECO:0000313" key="2">
    <source>
        <dbReference type="Proteomes" id="UP000027997"/>
    </source>
</evidence>
<organism evidence="1 2">
    <name type="scientific">Endozoicomonas elysicola</name>
    <dbReference type="NCBI Taxonomy" id="305900"/>
    <lineage>
        <taxon>Bacteria</taxon>
        <taxon>Pseudomonadati</taxon>
        <taxon>Pseudomonadota</taxon>
        <taxon>Gammaproteobacteria</taxon>
        <taxon>Oceanospirillales</taxon>
        <taxon>Endozoicomonadaceae</taxon>
        <taxon>Endozoicomonas</taxon>
    </lineage>
</organism>
<keyword evidence="2" id="KW-1185">Reference proteome</keyword>
<dbReference type="AlphaFoldDB" id="A0A081K8H9"/>
<protein>
    <submittedName>
        <fullName evidence="1">Uncharacterized protein</fullName>
    </submittedName>
</protein>
<accession>A0A081K8H9</accession>
<comment type="caution">
    <text evidence="1">The sequence shown here is derived from an EMBL/GenBank/DDBJ whole genome shotgun (WGS) entry which is preliminary data.</text>
</comment>
<dbReference type="Proteomes" id="UP000027997">
    <property type="component" value="Unassembled WGS sequence"/>
</dbReference>
<proteinExistence type="predicted"/>
<sequence>MGALILPCSSIDELLNSQSAALQQWFSSGGHKIDGLLVRKFPSWLEPEQFIKAGAGVRFDTACFRLMMCSKRDIWRVSVEMVFHTEPRTMEDGSKAGPGILFCVVDDEGKSVPVDYYAVTVPPSVESITPQQWCSYWFRKLAKSHHLNRIFAYKEFETEID</sequence>
<reference evidence="1 2" key="1">
    <citation type="submission" date="2014-06" db="EMBL/GenBank/DDBJ databases">
        <title>Whole Genome Sequences of Three Symbiotic Endozoicomonas Bacteria.</title>
        <authorList>
            <person name="Neave M.J."/>
            <person name="Apprill A."/>
            <person name="Voolstra C.R."/>
        </authorList>
    </citation>
    <scope>NUCLEOTIDE SEQUENCE [LARGE SCALE GENOMIC DNA]</scope>
    <source>
        <strain evidence="1 2">DSM 22380</strain>
    </source>
</reference>
<gene>
    <name evidence="1" type="ORF">GV64_06655</name>
</gene>
<name>A0A081K8H9_9GAMM</name>
<evidence type="ECO:0000313" key="1">
    <source>
        <dbReference type="EMBL" id="KEI70455.1"/>
    </source>
</evidence>
<dbReference type="RefSeq" id="WP_020580970.1">
    <property type="nucleotide sequence ID" value="NZ_JOJP01000001.1"/>
</dbReference>